<dbReference type="CDD" id="cd02007">
    <property type="entry name" value="TPP_DXS"/>
    <property type="match status" value="1"/>
</dbReference>
<dbReference type="STRING" id="1497955.HMPREF1872_01150"/>
<evidence type="ECO:0000256" key="6">
    <source>
        <dbReference type="ARBA" id="ARBA00022842"/>
    </source>
</evidence>
<dbReference type="OrthoDB" id="9803371at2"/>
<name>A0A133Y7D9_9FIRM</name>
<dbReference type="NCBIfam" id="TIGR00204">
    <property type="entry name" value="dxs"/>
    <property type="match status" value="1"/>
</dbReference>
<dbReference type="Pfam" id="PF13292">
    <property type="entry name" value="DXP_synthase_N"/>
    <property type="match status" value="1"/>
</dbReference>
<dbReference type="RefSeq" id="WP_066714664.1">
    <property type="nucleotide sequence ID" value="NZ_JARFNM010000001.1"/>
</dbReference>
<evidence type="ECO:0000256" key="1">
    <source>
        <dbReference type="ARBA" id="ARBA00001946"/>
    </source>
</evidence>
<keyword evidence="4" id="KW-0808">Transferase</keyword>
<evidence type="ECO:0000256" key="2">
    <source>
        <dbReference type="ARBA" id="ARBA00001964"/>
    </source>
</evidence>
<dbReference type="GO" id="GO:0016114">
    <property type="term" value="P:terpenoid biosynthetic process"/>
    <property type="evidence" value="ECO:0007669"/>
    <property type="project" value="InterPro"/>
</dbReference>
<keyword evidence="6" id="KW-0460">Magnesium</keyword>
<comment type="subunit">
    <text evidence="3">Homodimer.</text>
</comment>
<dbReference type="NCBIfam" id="NF003933">
    <property type="entry name" value="PRK05444.2-2"/>
    <property type="match status" value="1"/>
</dbReference>
<proteinExistence type="predicted"/>
<dbReference type="InterPro" id="IPR005477">
    <property type="entry name" value="Dxylulose-5-P_synthase"/>
</dbReference>
<dbReference type="SMART" id="SM00861">
    <property type="entry name" value="Transket_pyr"/>
    <property type="match status" value="1"/>
</dbReference>
<dbReference type="PANTHER" id="PTHR43322">
    <property type="entry name" value="1-D-DEOXYXYLULOSE 5-PHOSPHATE SYNTHASE-RELATED"/>
    <property type="match status" value="1"/>
</dbReference>
<comment type="caution">
    <text evidence="9">The sequence shown here is derived from an EMBL/GenBank/DDBJ whole genome shotgun (WGS) entry which is preliminary data.</text>
</comment>
<dbReference type="Pfam" id="PF02779">
    <property type="entry name" value="Transket_pyr"/>
    <property type="match status" value="1"/>
</dbReference>
<evidence type="ECO:0000256" key="5">
    <source>
        <dbReference type="ARBA" id="ARBA00022723"/>
    </source>
</evidence>
<keyword evidence="5" id="KW-0479">Metal-binding</keyword>
<dbReference type="PROSITE" id="PS00801">
    <property type="entry name" value="TRANSKETOLASE_1"/>
    <property type="match status" value="1"/>
</dbReference>
<dbReference type="PANTHER" id="PTHR43322:SF5">
    <property type="entry name" value="1-DEOXY-D-XYLULOSE-5-PHOSPHATE SYNTHASE, CHLOROPLASTIC"/>
    <property type="match status" value="1"/>
</dbReference>
<dbReference type="GO" id="GO:0008661">
    <property type="term" value="F:1-deoxy-D-xylulose-5-phosphate synthase activity"/>
    <property type="evidence" value="ECO:0007669"/>
    <property type="project" value="InterPro"/>
</dbReference>
<evidence type="ECO:0000259" key="8">
    <source>
        <dbReference type="SMART" id="SM00861"/>
    </source>
</evidence>
<organism evidence="9 10">
    <name type="scientific">Amygdalobacter nucleatus</name>
    <dbReference type="NCBI Taxonomy" id="3029274"/>
    <lineage>
        <taxon>Bacteria</taxon>
        <taxon>Bacillati</taxon>
        <taxon>Bacillota</taxon>
        <taxon>Clostridia</taxon>
        <taxon>Eubacteriales</taxon>
        <taxon>Oscillospiraceae</taxon>
        <taxon>Amygdalobacter</taxon>
    </lineage>
</organism>
<dbReference type="PATRIC" id="fig|1497955.3.peg.1121"/>
<dbReference type="Proteomes" id="UP000070080">
    <property type="component" value="Unassembled WGS sequence"/>
</dbReference>
<evidence type="ECO:0000313" key="10">
    <source>
        <dbReference type="Proteomes" id="UP000070080"/>
    </source>
</evidence>
<dbReference type="Gene3D" id="3.40.50.970">
    <property type="match status" value="2"/>
</dbReference>
<accession>A0A133Y7D9</accession>
<evidence type="ECO:0000256" key="4">
    <source>
        <dbReference type="ARBA" id="ARBA00022679"/>
    </source>
</evidence>
<dbReference type="CDD" id="cd07033">
    <property type="entry name" value="TPP_PYR_DXS_TK_like"/>
    <property type="match status" value="1"/>
</dbReference>
<feature type="domain" description="Transketolase-like pyrimidine-binding" evidence="8">
    <location>
        <begin position="344"/>
        <end position="509"/>
    </location>
</feature>
<protein>
    <submittedName>
        <fullName evidence="9">Putative 1-deoxy-D-xylulose-5-phosphate synthase</fullName>
    </submittedName>
</protein>
<keyword evidence="10" id="KW-1185">Reference proteome</keyword>
<dbReference type="AlphaFoldDB" id="A0A133Y7D9"/>
<dbReference type="GO" id="GO:0005829">
    <property type="term" value="C:cytosol"/>
    <property type="evidence" value="ECO:0007669"/>
    <property type="project" value="TreeGrafter"/>
</dbReference>
<dbReference type="EMBL" id="LSCV01000042">
    <property type="protein sequence ID" value="KXB39124.1"/>
    <property type="molecule type" value="Genomic_DNA"/>
</dbReference>
<evidence type="ECO:0000313" key="9">
    <source>
        <dbReference type="EMBL" id="KXB39124.1"/>
    </source>
</evidence>
<comment type="cofactor">
    <cofactor evidence="2">
        <name>thiamine diphosphate</name>
        <dbReference type="ChEBI" id="CHEBI:58937"/>
    </cofactor>
</comment>
<evidence type="ECO:0000256" key="3">
    <source>
        <dbReference type="ARBA" id="ARBA00011738"/>
    </source>
</evidence>
<evidence type="ECO:0000256" key="7">
    <source>
        <dbReference type="ARBA" id="ARBA00023052"/>
    </source>
</evidence>
<dbReference type="InterPro" id="IPR029061">
    <property type="entry name" value="THDP-binding"/>
</dbReference>
<comment type="cofactor">
    <cofactor evidence="1">
        <name>Mg(2+)</name>
        <dbReference type="ChEBI" id="CHEBI:18420"/>
    </cofactor>
</comment>
<dbReference type="InterPro" id="IPR005475">
    <property type="entry name" value="Transketolase-like_Pyr-bd"/>
</dbReference>
<gene>
    <name evidence="9" type="ORF">HMPREF1872_01150</name>
</gene>
<sequence>MKPTTSDSEFRLHIEQNYPLIAKVNLDLANLKKFTATDLSQLCQELRAFITEQVALHGGHLASNLGVIELTVALLRTYDFTKDRLIWDVGHQCYAWKILTYRASGFAHLREKDGLAGFPKPTESEFDHFGTGHATTSISAALGMAAAFKEKGLDHKVIAVIGDGALTGGMAWEALNNISELEPNLLIVLNDNTMSIDKNVGFVADELGKLRLNAGYLAFKLKLKTKLNNLGQFGQTLLRIGRLSKAKLRSKLGKTREFFCERYGCRYYGPLNGHDLLQVEASLQGLKTFKRPALLHIVTEKGHGYAPATNDPTSFHGVKRNDERLLAACYEEPLKTKVEANNKLSYTDAFQQMIMEMAEKEDFACITAAMASGTGLKAFSEKYPTRFYDVGIAEQHAVCFAAGLVSQGVKTVCAIYDTFLQRALDAVIHDVCLQNLPLILAIDRAGLVGQDGATHQGIYSLAFLVALPNLKIINSSDPYMLQVFLQQALKRKLNYPLALRYPRANLELPAFLPKARLAEYQLDRTYANVYEFVQTIPQNLETTTTDWSQIENSVELAQFLKAHAYKLNQKVFVKTEQAAAKPTCKFALTILTSGRLVTNCLQALFDLISQHKLEQPICLIDCFDYSLSLAELKQSNSLLRSRLQVSERVLILEESSGLSPLYAALYTDLADFKHWQVMEVKNLGNDVIEQGEIPELLANYRLDRASLVEDIPAILAKGKAVKEAKSK</sequence>
<dbReference type="InterPro" id="IPR049557">
    <property type="entry name" value="Transketolase_CS"/>
</dbReference>
<reference evidence="10" key="1">
    <citation type="submission" date="2016-01" db="EMBL/GenBank/DDBJ databases">
        <authorList>
            <person name="Mitreva M."/>
            <person name="Pepin K.H."/>
            <person name="Mihindukulasuriya K.A."/>
            <person name="Fulton R."/>
            <person name="Fronick C."/>
            <person name="O'Laughlin M."/>
            <person name="Miner T."/>
            <person name="Herter B."/>
            <person name="Rosa B.A."/>
            <person name="Cordes M."/>
            <person name="Tomlinson C."/>
            <person name="Wollam A."/>
            <person name="Palsikar V.B."/>
            <person name="Mardis E.R."/>
            <person name="Wilson R.K."/>
        </authorList>
    </citation>
    <scope>NUCLEOTIDE SEQUENCE [LARGE SCALE GENOMIC DNA]</scope>
    <source>
        <strain evidence="10">KA00274</strain>
    </source>
</reference>
<keyword evidence="7" id="KW-0786">Thiamine pyrophosphate</keyword>
<dbReference type="GO" id="GO:0019288">
    <property type="term" value="P:isopentenyl diphosphate biosynthetic process, methylerythritol 4-phosphate pathway"/>
    <property type="evidence" value="ECO:0007669"/>
    <property type="project" value="TreeGrafter"/>
</dbReference>
<dbReference type="GO" id="GO:0046872">
    <property type="term" value="F:metal ion binding"/>
    <property type="evidence" value="ECO:0007669"/>
    <property type="project" value="UniProtKB-KW"/>
</dbReference>
<dbReference type="SUPFAM" id="SSF52518">
    <property type="entry name" value="Thiamin diphosphate-binding fold (THDP-binding)"/>
    <property type="match status" value="2"/>
</dbReference>